<evidence type="ECO:0000313" key="1">
    <source>
        <dbReference type="EMBL" id="KKN68881.1"/>
    </source>
</evidence>
<gene>
    <name evidence="1" type="ORF">LCGC14_0446670</name>
</gene>
<dbReference type="AlphaFoldDB" id="A0A0F9V5T5"/>
<proteinExistence type="predicted"/>
<organism evidence="1">
    <name type="scientific">marine sediment metagenome</name>
    <dbReference type="NCBI Taxonomy" id="412755"/>
    <lineage>
        <taxon>unclassified sequences</taxon>
        <taxon>metagenomes</taxon>
        <taxon>ecological metagenomes</taxon>
    </lineage>
</organism>
<protein>
    <submittedName>
        <fullName evidence="1">Uncharacterized protein</fullName>
    </submittedName>
</protein>
<accession>A0A0F9V5T5</accession>
<dbReference type="EMBL" id="LAZR01000437">
    <property type="protein sequence ID" value="KKN68881.1"/>
    <property type="molecule type" value="Genomic_DNA"/>
</dbReference>
<reference evidence="1" key="1">
    <citation type="journal article" date="2015" name="Nature">
        <title>Complex archaea that bridge the gap between prokaryotes and eukaryotes.</title>
        <authorList>
            <person name="Spang A."/>
            <person name="Saw J.H."/>
            <person name="Jorgensen S.L."/>
            <person name="Zaremba-Niedzwiedzka K."/>
            <person name="Martijn J."/>
            <person name="Lind A.E."/>
            <person name="van Eijk R."/>
            <person name="Schleper C."/>
            <person name="Guy L."/>
            <person name="Ettema T.J."/>
        </authorList>
    </citation>
    <scope>NUCLEOTIDE SEQUENCE</scope>
</reference>
<sequence>MTPPQNILPTGPDGDPAIKIEIYPDHIVFEGNRHDFEDLNTNIAFTVILDGLPMSMKLAYQIVYATNQAYRETLHKERQRIIVLETRIADQAAELQLLRGDQE</sequence>
<name>A0A0F9V5T5_9ZZZZ</name>
<comment type="caution">
    <text evidence="1">The sequence shown here is derived from an EMBL/GenBank/DDBJ whole genome shotgun (WGS) entry which is preliminary data.</text>
</comment>